<organism evidence="1 2">
    <name type="scientific">Niveispirillum cyanobacteriorum</name>
    <dbReference type="NCBI Taxonomy" id="1612173"/>
    <lineage>
        <taxon>Bacteria</taxon>
        <taxon>Pseudomonadati</taxon>
        <taxon>Pseudomonadota</taxon>
        <taxon>Alphaproteobacteria</taxon>
        <taxon>Rhodospirillales</taxon>
        <taxon>Azospirillaceae</taxon>
        <taxon>Niveispirillum</taxon>
    </lineage>
</organism>
<keyword evidence="2" id="KW-1185">Reference proteome</keyword>
<dbReference type="InterPro" id="IPR007423">
    <property type="entry name" value="Sel_put"/>
</dbReference>
<gene>
    <name evidence="1" type="ORF">C0V82_10105</name>
</gene>
<dbReference type="KEGG" id="ncb:C0V82_10105"/>
<accession>A0A2K9NBT8</accession>
<name>A0A2K9NBT8_9PROT</name>
<protein>
    <submittedName>
        <fullName evidence="1">DUF466 domain-containing protein</fullName>
    </submittedName>
</protein>
<proteinExistence type="predicted"/>
<evidence type="ECO:0000313" key="2">
    <source>
        <dbReference type="Proteomes" id="UP000234752"/>
    </source>
</evidence>
<reference evidence="1 2" key="1">
    <citation type="submission" date="2017-12" db="EMBL/GenBank/DDBJ databases">
        <title>Genomes of bacteria within cyanobacterial aggregates.</title>
        <authorList>
            <person name="Cai H."/>
        </authorList>
    </citation>
    <scope>NUCLEOTIDE SEQUENCE [LARGE SCALE GENOMIC DNA]</scope>
    <source>
        <strain evidence="1 2">TH16</strain>
    </source>
</reference>
<dbReference type="Pfam" id="PF04328">
    <property type="entry name" value="Sel_put"/>
    <property type="match status" value="1"/>
</dbReference>
<evidence type="ECO:0000313" key="1">
    <source>
        <dbReference type="EMBL" id="AUN30549.1"/>
    </source>
</evidence>
<dbReference type="Proteomes" id="UP000234752">
    <property type="component" value="Chromosome eg_1"/>
</dbReference>
<dbReference type="AlphaFoldDB" id="A0A2K9NBT8"/>
<sequence>MMAGPAHFLRTAWTVLREVSGDAAYDLYLARHRERHPDQPALDREAFYLSELDRRWSGVNRCC</sequence>
<dbReference type="OrthoDB" id="9814284at2"/>
<dbReference type="EMBL" id="CP025611">
    <property type="protein sequence ID" value="AUN30549.1"/>
    <property type="molecule type" value="Genomic_DNA"/>
</dbReference>
<dbReference type="RefSeq" id="WP_102112231.1">
    <property type="nucleotide sequence ID" value="NZ_BMGN01000002.1"/>
</dbReference>